<evidence type="ECO:0000256" key="7">
    <source>
        <dbReference type="ARBA" id="ARBA00023136"/>
    </source>
</evidence>
<feature type="domain" description="Methylamine utilisation protein MauE" evidence="10">
    <location>
        <begin position="109"/>
        <end position="231"/>
    </location>
</feature>
<evidence type="ECO:0000259" key="10">
    <source>
        <dbReference type="Pfam" id="PF07291"/>
    </source>
</evidence>
<comment type="pathway">
    <text evidence="3">One-carbon metabolism; methylamine degradation.</text>
</comment>
<reference evidence="11 12" key="1">
    <citation type="submission" date="2018-01" db="EMBL/GenBank/DDBJ databases">
        <title>Halomonas endophytica sp. nov., isolated from storage liquid in the stems of Populus euphratica.</title>
        <authorList>
            <person name="Chen C."/>
        </authorList>
    </citation>
    <scope>NUCLEOTIDE SEQUENCE [LARGE SCALE GENOMIC DNA]</scope>
    <source>
        <strain evidence="11 12">MC28</strain>
    </source>
</reference>
<comment type="caution">
    <text evidence="11">The sequence shown here is derived from an EMBL/GenBank/DDBJ whole genome shotgun (WGS) entry which is preliminary data.</text>
</comment>
<keyword evidence="7 8" id="KW-0472">Membrane</keyword>
<dbReference type="Proteomes" id="UP000235803">
    <property type="component" value="Unassembled WGS sequence"/>
</dbReference>
<dbReference type="OrthoDB" id="9800621at2"/>
<proteinExistence type="predicted"/>
<evidence type="ECO:0000256" key="4">
    <source>
        <dbReference type="ARBA" id="ARBA00019078"/>
    </source>
</evidence>
<feature type="domain" description="Glutaredoxin" evidence="9">
    <location>
        <begin position="8"/>
        <end position="65"/>
    </location>
</feature>
<evidence type="ECO:0000256" key="6">
    <source>
        <dbReference type="ARBA" id="ARBA00022989"/>
    </source>
</evidence>
<dbReference type="PROSITE" id="PS51354">
    <property type="entry name" value="GLUTAREDOXIN_2"/>
    <property type="match status" value="1"/>
</dbReference>
<evidence type="ECO:0000256" key="2">
    <source>
        <dbReference type="ARBA" id="ARBA00004141"/>
    </source>
</evidence>
<evidence type="ECO:0000313" key="12">
    <source>
        <dbReference type="Proteomes" id="UP000235803"/>
    </source>
</evidence>
<name>A0A2N7U7P4_9GAMM</name>
<evidence type="ECO:0000313" key="11">
    <source>
        <dbReference type="EMBL" id="PMR76439.1"/>
    </source>
</evidence>
<organism evidence="11 12">
    <name type="scientific">Billgrantia endophytica</name>
    <dbReference type="NCBI Taxonomy" id="2033802"/>
    <lineage>
        <taxon>Bacteria</taxon>
        <taxon>Pseudomonadati</taxon>
        <taxon>Pseudomonadota</taxon>
        <taxon>Gammaproteobacteria</taxon>
        <taxon>Oceanospirillales</taxon>
        <taxon>Halomonadaceae</taxon>
        <taxon>Billgrantia</taxon>
    </lineage>
</organism>
<evidence type="ECO:0000259" key="9">
    <source>
        <dbReference type="Pfam" id="PF00462"/>
    </source>
</evidence>
<protein>
    <recommendedName>
        <fullName evidence="4">Methylamine utilization protein MauE</fullName>
    </recommendedName>
</protein>
<dbReference type="SUPFAM" id="SSF52833">
    <property type="entry name" value="Thioredoxin-like"/>
    <property type="match status" value="1"/>
</dbReference>
<keyword evidence="6 8" id="KW-1133">Transmembrane helix</keyword>
<dbReference type="CDD" id="cd02066">
    <property type="entry name" value="GRX_family"/>
    <property type="match status" value="1"/>
</dbReference>
<feature type="transmembrane region" description="Helical" evidence="8">
    <location>
        <begin position="157"/>
        <end position="188"/>
    </location>
</feature>
<dbReference type="Pfam" id="PF00462">
    <property type="entry name" value="Glutaredoxin"/>
    <property type="match status" value="1"/>
</dbReference>
<dbReference type="GO" id="GO:0030416">
    <property type="term" value="P:methylamine metabolic process"/>
    <property type="evidence" value="ECO:0007669"/>
    <property type="project" value="InterPro"/>
</dbReference>
<feature type="transmembrane region" description="Helical" evidence="8">
    <location>
        <begin position="208"/>
        <end position="231"/>
    </location>
</feature>
<sequence>MGEQQGNVIYHKRGCGWSDKAIGLLEKHDVSFEDHEFASKTEEEEFKAQHGVGTTPQVYLNGEHIGGYDALAEHFGEQDDEEESATSYVPVIAVFSTTALLALATQAGIMGFMGFSLAVLACLKLMDIPGFVQGFRQYDLITRRVPAYGRVYPFAELFVGLGFLSGLLPLVTGLVAILVGIAGGFSIIKAVYVDKADLNCACVGGNSNVPLGVISFTENAMMAGMGLWVLLRLM</sequence>
<evidence type="ECO:0000256" key="5">
    <source>
        <dbReference type="ARBA" id="ARBA00022692"/>
    </source>
</evidence>
<dbReference type="Gene3D" id="3.40.30.10">
    <property type="entry name" value="Glutaredoxin"/>
    <property type="match status" value="1"/>
</dbReference>
<keyword evidence="12" id="KW-1185">Reference proteome</keyword>
<dbReference type="InterPro" id="IPR009908">
    <property type="entry name" value="Methylamine_util_MauE"/>
</dbReference>
<gene>
    <name evidence="11" type="ORF">C1H69_05165</name>
</gene>
<comment type="function">
    <text evidence="1">May be specifically involved in the processing, transport, and/or maturation of the MADH beta-subunit.</text>
</comment>
<evidence type="ECO:0000256" key="3">
    <source>
        <dbReference type="ARBA" id="ARBA00004856"/>
    </source>
</evidence>
<dbReference type="RefSeq" id="WP_102652343.1">
    <property type="nucleotide sequence ID" value="NZ_PNRF01000012.1"/>
</dbReference>
<dbReference type="Pfam" id="PF07291">
    <property type="entry name" value="MauE"/>
    <property type="match status" value="1"/>
</dbReference>
<dbReference type="GO" id="GO:0016020">
    <property type="term" value="C:membrane"/>
    <property type="evidence" value="ECO:0007669"/>
    <property type="project" value="UniProtKB-SubCell"/>
</dbReference>
<dbReference type="InterPro" id="IPR002109">
    <property type="entry name" value="Glutaredoxin"/>
</dbReference>
<dbReference type="InterPro" id="IPR036249">
    <property type="entry name" value="Thioredoxin-like_sf"/>
</dbReference>
<dbReference type="EMBL" id="PNRF01000012">
    <property type="protein sequence ID" value="PMR76439.1"/>
    <property type="molecule type" value="Genomic_DNA"/>
</dbReference>
<keyword evidence="5 8" id="KW-0812">Transmembrane</keyword>
<dbReference type="AlphaFoldDB" id="A0A2N7U7P4"/>
<evidence type="ECO:0000256" key="1">
    <source>
        <dbReference type="ARBA" id="ARBA00003475"/>
    </source>
</evidence>
<comment type="subcellular location">
    <subcellularLocation>
        <location evidence="2">Membrane</location>
        <topology evidence="2">Multi-pass membrane protein</topology>
    </subcellularLocation>
</comment>
<evidence type="ECO:0000256" key="8">
    <source>
        <dbReference type="SAM" id="Phobius"/>
    </source>
</evidence>
<accession>A0A2N7U7P4</accession>